<gene>
    <name evidence="2" type="ORF">LQ327_26160</name>
</gene>
<keyword evidence="3" id="KW-1185">Reference proteome</keyword>
<dbReference type="SUPFAM" id="SSF51430">
    <property type="entry name" value="NAD(P)-linked oxidoreductase"/>
    <property type="match status" value="1"/>
</dbReference>
<dbReference type="PANTHER" id="PTHR43364:SF6">
    <property type="entry name" value="OXIDOREDUCTASE-RELATED"/>
    <property type="match status" value="1"/>
</dbReference>
<dbReference type="InterPro" id="IPR023210">
    <property type="entry name" value="NADP_OxRdtase_dom"/>
</dbReference>
<sequence>MTASPTLPTGLCLGGNVFGWTADESTSFALLDAFVDAGGRMIDTADSYMARAEGLSGGESETVIGRWLARRGRRDDVVIATKVGSWAERKGLGPDNVRAACDDSLRRLQTDHIDLYYAHRDDPDTPQEDYLEAFDGLVRAGKVRAVGASNFEADRLASALELADKHDLTRFAAVQPHYNLVEREYEGEQAALVDREGLVCYPYFGLAKGFLTGKYRPEGGDVDTGAATGTMANARAEGARGYLDERGVALLGVLDEIAAAHRVPVAAVALAWLAAQPTVAAPIASARTLDQLSEILPAVSLTLSDDELERLRRM</sequence>
<protein>
    <submittedName>
        <fullName evidence="2">Aldo/keto reductase</fullName>
    </submittedName>
</protein>
<dbReference type="Proteomes" id="UP001199469">
    <property type="component" value="Unassembled WGS sequence"/>
</dbReference>
<evidence type="ECO:0000259" key="1">
    <source>
        <dbReference type="Pfam" id="PF00248"/>
    </source>
</evidence>
<evidence type="ECO:0000313" key="2">
    <source>
        <dbReference type="EMBL" id="MCD2196860.1"/>
    </source>
</evidence>
<dbReference type="InterPro" id="IPR050523">
    <property type="entry name" value="AKR_Detox_Biosynth"/>
</dbReference>
<dbReference type="Pfam" id="PF00248">
    <property type="entry name" value="Aldo_ket_red"/>
    <property type="match status" value="1"/>
</dbReference>
<dbReference type="CDD" id="cd19081">
    <property type="entry name" value="AKR_AKR9C1"/>
    <property type="match status" value="1"/>
</dbReference>
<organism evidence="2 3">
    <name type="scientific">Actinomycetospora endophytica</name>
    <dbReference type="NCBI Taxonomy" id="2291215"/>
    <lineage>
        <taxon>Bacteria</taxon>
        <taxon>Bacillati</taxon>
        <taxon>Actinomycetota</taxon>
        <taxon>Actinomycetes</taxon>
        <taxon>Pseudonocardiales</taxon>
        <taxon>Pseudonocardiaceae</taxon>
        <taxon>Actinomycetospora</taxon>
    </lineage>
</organism>
<feature type="domain" description="NADP-dependent oxidoreductase" evidence="1">
    <location>
        <begin position="11"/>
        <end position="312"/>
    </location>
</feature>
<proteinExistence type="predicted"/>
<dbReference type="InterPro" id="IPR036812">
    <property type="entry name" value="NAD(P)_OxRdtase_dom_sf"/>
</dbReference>
<evidence type="ECO:0000313" key="3">
    <source>
        <dbReference type="Proteomes" id="UP001199469"/>
    </source>
</evidence>
<accession>A0ABS8PF16</accession>
<dbReference type="PANTHER" id="PTHR43364">
    <property type="entry name" value="NADH-SPECIFIC METHYLGLYOXAL REDUCTASE-RELATED"/>
    <property type="match status" value="1"/>
</dbReference>
<reference evidence="2 3" key="1">
    <citation type="submission" date="2021-11" db="EMBL/GenBank/DDBJ databases">
        <title>Draft genome sequence of Actinomycetospora sp. SF1 isolated from the rhizosphere soil.</title>
        <authorList>
            <person name="Duangmal K."/>
            <person name="Chantavorakit T."/>
        </authorList>
    </citation>
    <scope>NUCLEOTIDE SEQUENCE [LARGE SCALE GENOMIC DNA]</scope>
    <source>
        <strain evidence="2 3">TBRC 5722</strain>
    </source>
</reference>
<comment type="caution">
    <text evidence="2">The sequence shown here is derived from an EMBL/GenBank/DDBJ whole genome shotgun (WGS) entry which is preliminary data.</text>
</comment>
<dbReference type="RefSeq" id="WP_230738728.1">
    <property type="nucleotide sequence ID" value="NZ_JAJNDB010000006.1"/>
</dbReference>
<name>A0ABS8PF16_9PSEU</name>
<dbReference type="Gene3D" id="3.20.20.100">
    <property type="entry name" value="NADP-dependent oxidoreductase domain"/>
    <property type="match status" value="1"/>
</dbReference>
<dbReference type="EMBL" id="JAJNDB010000006">
    <property type="protein sequence ID" value="MCD2196860.1"/>
    <property type="molecule type" value="Genomic_DNA"/>
</dbReference>